<dbReference type="AlphaFoldDB" id="A0A0D3J335"/>
<dbReference type="PaxDb" id="2903-EOD17920"/>
<dbReference type="Gene3D" id="3.40.1740.10">
    <property type="entry name" value="VC0467-like"/>
    <property type="match status" value="1"/>
</dbReference>
<accession>A0A0D3J335</accession>
<dbReference type="KEGG" id="ehx:EMIHUDRAFT_195890"/>
<dbReference type="SUPFAM" id="SSF143456">
    <property type="entry name" value="VC0467-like"/>
    <property type="match status" value="1"/>
</dbReference>
<evidence type="ECO:0000313" key="2">
    <source>
        <dbReference type="Proteomes" id="UP000013827"/>
    </source>
</evidence>
<dbReference type="EnsemblProtists" id="EOD17920">
    <property type="protein sequence ID" value="EOD17920"/>
    <property type="gene ID" value="EMIHUDRAFT_195890"/>
</dbReference>
<sequence length="151" mass="16007">MVEDWGIVENNAPGQPTGPIGWLAYRYHTALEATNPAGMLVSTLLAEALLARPAWPAPAGTRTARAGCAPTARLFSEEWMGRLGTATASKAKRAERLPASALAPGCVLVAEPGSFDHYFLESLVLLLEHGPAGSRGVLLNHETPWQVSHDG</sequence>
<evidence type="ECO:0000313" key="1">
    <source>
        <dbReference type="EnsemblProtists" id="EOD17920"/>
    </source>
</evidence>
<organism evidence="1 2">
    <name type="scientific">Emiliania huxleyi (strain CCMP1516)</name>
    <dbReference type="NCBI Taxonomy" id="280463"/>
    <lineage>
        <taxon>Eukaryota</taxon>
        <taxon>Haptista</taxon>
        <taxon>Haptophyta</taxon>
        <taxon>Prymnesiophyceae</taxon>
        <taxon>Isochrysidales</taxon>
        <taxon>Noelaerhabdaceae</taxon>
        <taxon>Emiliania</taxon>
    </lineage>
</organism>
<name>A0A0D3J335_EMIH1</name>
<proteinExistence type="predicted"/>
<keyword evidence="2" id="KW-1185">Reference proteome</keyword>
<protein>
    <submittedName>
        <fullName evidence="1">Uncharacterized protein</fullName>
    </submittedName>
</protein>
<dbReference type="Proteomes" id="UP000013827">
    <property type="component" value="Unassembled WGS sequence"/>
</dbReference>
<dbReference type="HOGENOM" id="CLU_1734908_0_0_1"/>
<reference evidence="1" key="2">
    <citation type="submission" date="2024-10" db="UniProtKB">
        <authorList>
            <consortium name="EnsemblProtists"/>
        </authorList>
    </citation>
    <scope>IDENTIFICATION</scope>
</reference>
<dbReference type="RefSeq" id="XP_005770349.1">
    <property type="nucleotide sequence ID" value="XM_005770292.1"/>
</dbReference>
<dbReference type="GeneID" id="19045926"/>
<reference evidence="2" key="1">
    <citation type="journal article" date="2013" name="Nature">
        <title>Pan genome of the phytoplankton Emiliania underpins its global distribution.</title>
        <authorList>
            <person name="Read B.A."/>
            <person name="Kegel J."/>
            <person name="Klute M.J."/>
            <person name="Kuo A."/>
            <person name="Lefebvre S.C."/>
            <person name="Maumus F."/>
            <person name="Mayer C."/>
            <person name="Miller J."/>
            <person name="Monier A."/>
            <person name="Salamov A."/>
            <person name="Young J."/>
            <person name="Aguilar M."/>
            <person name="Claverie J.M."/>
            <person name="Frickenhaus S."/>
            <person name="Gonzalez K."/>
            <person name="Herman E.K."/>
            <person name="Lin Y.C."/>
            <person name="Napier J."/>
            <person name="Ogata H."/>
            <person name="Sarno A.F."/>
            <person name="Shmutz J."/>
            <person name="Schroeder D."/>
            <person name="de Vargas C."/>
            <person name="Verret F."/>
            <person name="von Dassow P."/>
            <person name="Valentin K."/>
            <person name="Van de Peer Y."/>
            <person name="Wheeler G."/>
            <person name="Dacks J.B."/>
            <person name="Delwiche C.F."/>
            <person name="Dyhrman S.T."/>
            <person name="Glockner G."/>
            <person name="John U."/>
            <person name="Richards T."/>
            <person name="Worden A.Z."/>
            <person name="Zhang X."/>
            <person name="Grigoriev I.V."/>
            <person name="Allen A.E."/>
            <person name="Bidle K."/>
            <person name="Borodovsky M."/>
            <person name="Bowler C."/>
            <person name="Brownlee C."/>
            <person name="Cock J.M."/>
            <person name="Elias M."/>
            <person name="Gladyshev V.N."/>
            <person name="Groth M."/>
            <person name="Guda C."/>
            <person name="Hadaegh A."/>
            <person name="Iglesias-Rodriguez M.D."/>
            <person name="Jenkins J."/>
            <person name="Jones B.M."/>
            <person name="Lawson T."/>
            <person name="Leese F."/>
            <person name="Lindquist E."/>
            <person name="Lobanov A."/>
            <person name="Lomsadze A."/>
            <person name="Malik S.B."/>
            <person name="Marsh M.E."/>
            <person name="Mackinder L."/>
            <person name="Mock T."/>
            <person name="Mueller-Roeber B."/>
            <person name="Pagarete A."/>
            <person name="Parker M."/>
            <person name="Probert I."/>
            <person name="Quesneville H."/>
            <person name="Raines C."/>
            <person name="Rensing S.A."/>
            <person name="Riano-Pachon D.M."/>
            <person name="Richier S."/>
            <person name="Rokitta S."/>
            <person name="Shiraiwa Y."/>
            <person name="Soanes D.M."/>
            <person name="van der Giezen M."/>
            <person name="Wahlund T.M."/>
            <person name="Williams B."/>
            <person name="Wilson W."/>
            <person name="Wolfe G."/>
            <person name="Wurch L.L."/>
        </authorList>
    </citation>
    <scope>NUCLEOTIDE SEQUENCE</scope>
</reference>